<dbReference type="InterPro" id="IPR038765">
    <property type="entry name" value="Papain-like_cys_pep_sf"/>
</dbReference>
<dbReference type="PANTHER" id="PTHR47053:SF1">
    <property type="entry name" value="MUREIN DD-ENDOPEPTIDASE MEPH-RELATED"/>
    <property type="match status" value="1"/>
</dbReference>
<dbReference type="PANTHER" id="PTHR47053">
    <property type="entry name" value="MUREIN DD-ENDOPEPTIDASE MEPH-RELATED"/>
    <property type="match status" value="1"/>
</dbReference>
<keyword evidence="5" id="KW-0732">Signal</keyword>
<sequence length="182" mass="19235">MALSMTVTAGGLALHVPAAQADTVIAPAGASVTTVEAVKTTASKKATSKKVMSKKQAKAARQKVKAHKAVAVAKKQIGDPYRYGATGPHAFDCSGLVQFAWRKAGVKIPRVTNSQFAGIRKKVSYKNLKPGDLMFFRGLGHVGMYIGKGKMVHSPSSGKTVRVEKLNGWRKSSFAGAVRPGL</sequence>
<dbReference type="RefSeq" id="WP_271277914.1">
    <property type="nucleotide sequence ID" value="NZ_BAABFD010000008.1"/>
</dbReference>
<keyword evidence="4" id="KW-0788">Thiol protease</keyword>
<protein>
    <submittedName>
        <fullName evidence="7">C40 family peptidase</fullName>
    </submittedName>
</protein>
<keyword evidence="8" id="KW-1185">Reference proteome</keyword>
<dbReference type="EMBL" id="JAPNUD010000074">
    <property type="protein sequence ID" value="MDA0643697.1"/>
    <property type="molecule type" value="Genomic_DNA"/>
</dbReference>
<evidence type="ECO:0000256" key="4">
    <source>
        <dbReference type="ARBA" id="ARBA00022807"/>
    </source>
</evidence>
<dbReference type="Proteomes" id="UP001212498">
    <property type="component" value="Unassembled WGS sequence"/>
</dbReference>
<keyword evidence="2" id="KW-0645">Protease</keyword>
<evidence type="ECO:0000256" key="3">
    <source>
        <dbReference type="ARBA" id="ARBA00022801"/>
    </source>
</evidence>
<dbReference type="InterPro" id="IPR051202">
    <property type="entry name" value="Peptidase_C40"/>
</dbReference>
<dbReference type="PROSITE" id="PS51935">
    <property type="entry name" value="NLPC_P60"/>
    <property type="match status" value="1"/>
</dbReference>
<comment type="similarity">
    <text evidence="1">Belongs to the peptidase C40 family.</text>
</comment>
<reference evidence="7 8" key="1">
    <citation type="submission" date="2022-11" db="EMBL/GenBank/DDBJ databases">
        <title>Nonomuraea corallina sp. nov., a new species of the genus Nonomuraea isolated from sea side sediment in Thai sea.</title>
        <authorList>
            <person name="Ngamcharungchit C."/>
            <person name="Matsumoto A."/>
            <person name="Suriyachadkun C."/>
            <person name="Panbangred W."/>
            <person name="Inahashi Y."/>
            <person name="Intra B."/>
        </authorList>
    </citation>
    <scope>NUCLEOTIDE SEQUENCE [LARGE SCALE GENOMIC DNA]</scope>
    <source>
        <strain evidence="7 8">DSM 43553</strain>
    </source>
</reference>
<comment type="caution">
    <text evidence="7">The sequence shown here is derived from an EMBL/GenBank/DDBJ whole genome shotgun (WGS) entry which is preliminary data.</text>
</comment>
<evidence type="ECO:0000313" key="7">
    <source>
        <dbReference type="EMBL" id="MDA0643697.1"/>
    </source>
</evidence>
<dbReference type="Gene3D" id="3.90.1720.10">
    <property type="entry name" value="endopeptidase domain like (from Nostoc punctiforme)"/>
    <property type="match status" value="1"/>
</dbReference>
<evidence type="ECO:0000313" key="8">
    <source>
        <dbReference type="Proteomes" id="UP001212498"/>
    </source>
</evidence>
<keyword evidence="3" id="KW-0378">Hydrolase</keyword>
<gene>
    <name evidence="7" type="ORF">OUY24_23975</name>
</gene>
<evidence type="ECO:0000256" key="5">
    <source>
        <dbReference type="SAM" id="SignalP"/>
    </source>
</evidence>
<dbReference type="InterPro" id="IPR000064">
    <property type="entry name" value="NLP_P60_dom"/>
</dbReference>
<feature type="signal peptide" evidence="5">
    <location>
        <begin position="1"/>
        <end position="21"/>
    </location>
</feature>
<organism evidence="7 8">
    <name type="scientific">Nonomuraea ferruginea</name>
    <dbReference type="NCBI Taxonomy" id="46174"/>
    <lineage>
        <taxon>Bacteria</taxon>
        <taxon>Bacillati</taxon>
        <taxon>Actinomycetota</taxon>
        <taxon>Actinomycetes</taxon>
        <taxon>Streptosporangiales</taxon>
        <taxon>Streptosporangiaceae</taxon>
        <taxon>Nonomuraea</taxon>
    </lineage>
</organism>
<evidence type="ECO:0000259" key="6">
    <source>
        <dbReference type="PROSITE" id="PS51935"/>
    </source>
</evidence>
<proteinExistence type="inferred from homology"/>
<accession>A0ABT4T2G3</accession>
<evidence type="ECO:0000256" key="1">
    <source>
        <dbReference type="ARBA" id="ARBA00007074"/>
    </source>
</evidence>
<name>A0ABT4T2G3_9ACTN</name>
<feature type="chain" id="PRO_5046940852" evidence="5">
    <location>
        <begin position="22"/>
        <end position="182"/>
    </location>
</feature>
<dbReference type="SUPFAM" id="SSF54001">
    <property type="entry name" value="Cysteine proteinases"/>
    <property type="match status" value="1"/>
</dbReference>
<dbReference type="Pfam" id="PF00877">
    <property type="entry name" value="NLPC_P60"/>
    <property type="match status" value="1"/>
</dbReference>
<feature type="domain" description="NlpC/P60" evidence="6">
    <location>
        <begin position="63"/>
        <end position="181"/>
    </location>
</feature>
<evidence type="ECO:0000256" key="2">
    <source>
        <dbReference type="ARBA" id="ARBA00022670"/>
    </source>
</evidence>